<protein>
    <recommendedName>
        <fullName evidence="2">F-box domain-containing protein</fullName>
    </recommendedName>
</protein>
<dbReference type="InterPro" id="IPR036047">
    <property type="entry name" value="F-box-like_dom_sf"/>
</dbReference>
<comment type="caution">
    <text evidence="3">The sequence shown here is derived from an EMBL/GenBank/DDBJ whole genome shotgun (WGS) entry which is preliminary data.</text>
</comment>
<feature type="region of interest" description="Disordered" evidence="1">
    <location>
        <begin position="481"/>
        <end position="544"/>
    </location>
</feature>
<dbReference type="Proteomes" id="UP000887229">
    <property type="component" value="Unassembled WGS sequence"/>
</dbReference>
<feature type="region of interest" description="Disordered" evidence="1">
    <location>
        <begin position="306"/>
        <end position="349"/>
    </location>
</feature>
<reference evidence="3" key="1">
    <citation type="journal article" date="2021" name="IMA Fungus">
        <title>Genomic characterization of three marine fungi, including Emericellopsis atlantica sp. nov. with signatures of a generalist lifestyle and marine biomass degradation.</title>
        <authorList>
            <person name="Hagestad O.C."/>
            <person name="Hou L."/>
            <person name="Andersen J.H."/>
            <person name="Hansen E.H."/>
            <person name="Altermark B."/>
            <person name="Li C."/>
            <person name="Kuhnert E."/>
            <person name="Cox R.J."/>
            <person name="Crous P.W."/>
            <person name="Spatafora J.W."/>
            <person name="Lail K."/>
            <person name="Amirebrahimi M."/>
            <person name="Lipzen A."/>
            <person name="Pangilinan J."/>
            <person name="Andreopoulos W."/>
            <person name="Hayes R.D."/>
            <person name="Ng V."/>
            <person name="Grigoriev I.V."/>
            <person name="Jackson S.A."/>
            <person name="Sutton T.D.S."/>
            <person name="Dobson A.D.W."/>
            <person name="Rama T."/>
        </authorList>
    </citation>
    <scope>NUCLEOTIDE SEQUENCE</scope>
    <source>
        <strain evidence="3">TS7</strain>
    </source>
</reference>
<name>A0A9P7ZUS6_9HYPO</name>
<evidence type="ECO:0000256" key="1">
    <source>
        <dbReference type="SAM" id="MobiDB-lite"/>
    </source>
</evidence>
<feature type="region of interest" description="Disordered" evidence="1">
    <location>
        <begin position="381"/>
        <end position="411"/>
    </location>
</feature>
<dbReference type="PROSITE" id="PS50181">
    <property type="entry name" value="FBOX"/>
    <property type="match status" value="1"/>
</dbReference>
<gene>
    <name evidence="3" type="ORF">F5Z01DRAFT_692945</name>
</gene>
<dbReference type="AlphaFoldDB" id="A0A9P7ZUS6"/>
<dbReference type="RefSeq" id="XP_046121957.1">
    <property type="nucleotide sequence ID" value="XM_046266198.1"/>
</dbReference>
<feature type="compositionally biased region" description="Low complexity" evidence="1">
    <location>
        <begin position="891"/>
        <end position="904"/>
    </location>
</feature>
<evidence type="ECO:0000313" key="3">
    <source>
        <dbReference type="EMBL" id="KAG9258033.1"/>
    </source>
</evidence>
<evidence type="ECO:0000313" key="4">
    <source>
        <dbReference type="Proteomes" id="UP000887229"/>
    </source>
</evidence>
<keyword evidence="4" id="KW-1185">Reference proteome</keyword>
<feature type="domain" description="F-box" evidence="2">
    <location>
        <begin position="19"/>
        <end position="64"/>
    </location>
</feature>
<organism evidence="3 4">
    <name type="scientific">Emericellopsis atlantica</name>
    <dbReference type="NCBI Taxonomy" id="2614577"/>
    <lineage>
        <taxon>Eukaryota</taxon>
        <taxon>Fungi</taxon>
        <taxon>Dikarya</taxon>
        <taxon>Ascomycota</taxon>
        <taxon>Pezizomycotina</taxon>
        <taxon>Sordariomycetes</taxon>
        <taxon>Hypocreomycetidae</taxon>
        <taxon>Hypocreales</taxon>
        <taxon>Bionectriaceae</taxon>
        <taxon>Emericellopsis</taxon>
    </lineage>
</organism>
<accession>A0A9P7ZUS6</accession>
<feature type="compositionally biased region" description="Acidic residues" evidence="1">
    <location>
        <begin position="319"/>
        <end position="329"/>
    </location>
</feature>
<evidence type="ECO:0000259" key="2">
    <source>
        <dbReference type="PROSITE" id="PS50181"/>
    </source>
</evidence>
<feature type="region of interest" description="Disordered" evidence="1">
    <location>
        <begin position="891"/>
        <end position="911"/>
    </location>
</feature>
<dbReference type="EMBL" id="MU251244">
    <property type="protein sequence ID" value="KAG9258033.1"/>
    <property type="molecule type" value="Genomic_DNA"/>
</dbReference>
<proteinExistence type="predicted"/>
<sequence length="943" mass="104833">MATSVVEYQKAMEPTERSSLTFLDLPLEIQKEILFQCAQSDLICVALASRHFRDLAASILYREFNIIFPDDEEILLDKPIDGLAGGLDTLTTSDYNYAQHLREISMDTLSLGMKGEMSYQPYLYRASCGKFFNTLLYLTLKKAQKLETFKWNIRVELTRQVYRELHRMGSLKNLHLRMQAGESYYMPPPPLPAAPIPTAAEVWTPDHWSGPPPAMPSTVSLPLTVNLPPLPGPPPALVPPSKKLPKSRAARKDSFFKEPPTVSGFAKLQSLAVLDIDDLDISTELAACVKKSSRTLKRLSLSFSSSLATEARRPPHDSDPDDSDIDEEFTVNGHGHQHHHHNHESTSAAKVFRAQEERKVQESFLARIFEVEASPSLADLATAASDDKGSPSGAADGPSDSRETPATDTDSRELVRQFLHAVSDNFTTLSSGTQERTSAYRTLLNVLEKAALEYMGATGPESLGITPENVSQALAVENEAISDGREGNGGAFDSEQGGTAKETTDSSNCAEPLEAQSSNRDDPVATGSSPLPNSGNGEERLRSKHGFYVRQMETLSNRLSELRIEGNAQDANEIDSLVGLLAQAEHDTRQIEHQLQSKVADGQKAPLETGHDVRDYLKETRGHSLESLSIYLIPVRASVLSRAVDLRCLKQLTLLNVGSQAAIWAALTKENQNSPLPLRSVFTDHVSDALLTCLSQLPALHDLFMVEQSIKNKPESLAPRTTVTIEQIKKMVLQKHMRTLRRLMIKDDDSHGSRKWDITDKLMKLICFGGERLEELAICLNISAVHTMIQNISQLKQLRAFHILRFKNNDTCVWVMREIVKFVIDSLAHVPESKLEYVGMEDDRVDRILRFSQKDMDHFREERRSARNKKGKAKAPIAFVPSPPYNAGYSSTDSGLLSSTSDTESGSDEDFDCDPRFKAVGPLRFSDIWGVKIFEKEVLEARL</sequence>
<dbReference type="OrthoDB" id="4200124at2759"/>
<dbReference type="InterPro" id="IPR001810">
    <property type="entry name" value="F-box_dom"/>
</dbReference>
<dbReference type="SUPFAM" id="SSF81383">
    <property type="entry name" value="F-box domain"/>
    <property type="match status" value="1"/>
</dbReference>
<feature type="compositionally biased region" description="Basic and acidic residues" evidence="1">
    <location>
        <begin position="399"/>
        <end position="411"/>
    </location>
</feature>
<feature type="compositionally biased region" description="Polar residues" evidence="1">
    <location>
        <begin position="526"/>
        <end position="536"/>
    </location>
</feature>
<dbReference type="GeneID" id="70297101"/>